<keyword evidence="5 8" id="KW-0812">Transmembrane</keyword>
<feature type="domain" description="Glycosyltransferase RgtA/B/C/D-like" evidence="9">
    <location>
        <begin position="62"/>
        <end position="214"/>
    </location>
</feature>
<organism evidence="10 11">
    <name type="scientific">Sporomusa silvacetica DSM 10669</name>
    <dbReference type="NCBI Taxonomy" id="1123289"/>
    <lineage>
        <taxon>Bacteria</taxon>
        <taxon>Bacillati</taxon>
        <taxon>Bacillota</taxon>
        <taxon>Negativicutes</taxon>
        <taxon>Selenomonadales</taxon>
        <taxon>Sporomusaceae</taxon>
        <taxon>Sporomusa</taxon>
    </lineage>
</organism>
<keyword evidence="6 8" id="KW-1133">Transmembrane helix</keyword>
<evidence type="ECO:0000313" key="10">
    <source>
        <dbReference type="EMBL" id="XFO64510.1"/>
    </source>
</evidence>
<dbReference type="PANTHER" id="PTHR33908:SF3">
    <property type="entry name" value="UNDECAPRENYL PHOSPHATE-ALPHA-4-AMINO-4-DEOXY-L-ARABINOSE ARABINOSYL TRANSFERASE"/>
    <property type="match status" value="1"/>
</dbReference>
<keyword evidence="2" id="KW-1003">Cell membrane</keyword>
<dbReference type="RefSeq" id="WP_094605747.1">
    <property type="nucleotide sequence ID" value="NZ_CP155573.1"/>
</dbReference>
<feature type="transmembrane region" description="Helical" evidence="8">
    <location>
        <begin position="157"/>
        <end position="187"/>
    </location>
</feature>
<accession>A0ABZ3IFP7</accession>
<dbReference type="Pfam" id="PF13231">
    <property type="entry name" value="PMT_2"/>
    <property type="match status" value="1"/>
</dbReference>
<keyword evidence="7 8" id="KW-0472">Membrane</keyword>
<keyword evidence="11" id="KW-1185">Reference proteome</keyword>
<feature type="transmembrane region" description="Helical" evidence="8">
    <location>
        <begin position="128"/>
        <end position="151"/>
    </location>
</feature>
<gene>
    <name evidence="10" type="primary">arnT_1</name>
    <name evidence="10" type="ORF">SPSIL_006120</name>
</gene>
<evidence type="ECO:0000256" key="3">
    <source>
        <dbReference type="ARBA" id="ARBA00022676"/>
    </source>
</evidence>
<dbReference type="EMBL" id="CP155573">
    <property type="protein sequence ID" value="XFO64510.1"/>
    <property type="molecule type" value="Genomic_DNA"/>
</dbReference>
<feature type="transmembrane region" description="Helical" evidence="8">
    <location>
        <begin position="366"/>
        <end position="388"/>
    </location>
</feature>
<evidence type="ECO:0000313" key="11">
    <source>
        <dbReference type="Proteomes" id="UP000216752"/>
    </source>
</evidence>
<evidence type="ECO:0000256" key="6">
    <source>
        <dbReference type="ARBA" id="ARBA00022989"/>
    </source>
</evidence>
<dbReference type="PANTHER" id="PTHR33908">
    <property type="entry name" value="MANNOSYLTRANSFERASE YKCB-RELATED"/>
    <property type="match status" value="1"/>
</dbReference>
<reference evidence="10" key="1">
    <citation type="submission" date="2024-05" db="EMBL/GenBank/DDBJ databases">
        <title>Isolation and characterization of Sporomusa carbonis sp. nov., a carboxydotrophic hydrogenogen in the genus of Sporomusa isolated from a charcoal burning pile.</title>
        <authorList>
            <person name="Boeer T."/>
            <person name="Rosenbaum F."/>
            <person name="Eysell L."/>
            <person name="Mueller V."/>
            <person name="Daniel R."/>
            <person name="Poehlein A."/>
        </authorList>
    </citation>
    <scope>NUCLEOTIDE SEQUENCE [LARGE SCALE GENOMIC DNA]</scope>
    <source>
        <strain evidence="10">DSM 10669</strain>
    </source>
</reference>
<feature type="transmembrane region" description="Helical" evidence="8">
    <location>
        <begin position="307"/>
        <end position="326"/>
    </location>
</feature>
<proteinExistence type="predicted"/>
<dbReference type="InterPro" id="IPR038731">
    <property type="entry name" value="RgtA/B/C-like"/>
</dbReference>
<sequence length="513" mass="57374">MTQKNKSLFWIVVGITAFIIFFHLGSFPLLDPDEPVYAETPKEMIAFGDLVSPRIYGEYWYDKPPMYYWLVAAAFKAFGVNEFAARFPSALLGVLCVLLVYRTGSRLFGQTTGIAGALVLATSIEYFYVAKAAVTDITLTLFLTAALFSFLERKYYLFYFFAALASVTKGPIGLLFPAAIIFFYLLATKNWQELKNMKIPAGVIIYSVVALPWYIVMYQIHGAAFLDTFIGFHNITRFTTAEHTQTSGWYFFIPVLILGFFPWTALLVQSVYASLAEGRKQVPALLFLNIWAFFIFIFFTISNTKLVTYILPMYPPLALLVGWYLGRWLDGYRHNGWCYSWPVILSGLVVLLVGGIYFGVKAMPELTTGLLVMAAVLITMAGTVWYAVRRGNPAVGFWGQVVAMTIVATILVAVLVPAVAPQVTTRDIASQFSAVYDGKSPVYVVKFLHPGFAFYTDVYGTEVISGDDITKAVAKNSTAYYVIRQLEYDTLGSKERAALTIMAQSYEVLLLKQ</sequence>
<feature type="transmembrane region" description="Helical" evidence="8">
    <location>
        <begin position="284"/>
        <end position="301"/>
    </location>
</feature>
<dbReference type="GO" id="GO:0103015">
    <property type="term" value="F:4-amino-4-deoxy-L-arabinose transferase activity"/>
    <property type="evidence" value="ECO:0007669"/>
    <property type="project" value="UniProtKB-EC"/>
</dbReference>
<dbReference type="Proteomes" id="UP000216752">
    <property type="component" value="Chromosome"/>
</dbReference>
<evidence type="ECO:0000256" key="1">
    <source>
        <dbReference type="ARBA" id="ARBA00004651"/>
    </source>
</evidence>
<evidence type="ECO:0000259" key="9">
    <source>
        <dbReference type="Pfam" id="PF13231"/>
    </source>
</evidence>
<protein>
    <submittedName>
        <fullName evidence="10">Undecaprenyl phosphate-alpha-4-amino-4-deoxy-L-arabinose arabinosyl transferase</fullName>
        <ecNumber evidence="10">2.4.2.43</ecNumber>
    </submittedName>
</protein>
<evidence type="ECO:0000256" key="8">
    <source>
        <dbReference type="SAM" id="Phobius"/>
    </source>
</evidence>
<keyword evidence="4 10" id="KW-0808">Transferase</keyword>
<feature type="transmembrane region" description="Helical" evidence="8">
    <location>
        <begin position="199"/>
        <end position="220"/>
    </location>
</feature>
<comment type="subcellular location">
    <subcellularLocation>
        <location evidence="1">Cell membrane</location>
        <topology evidence="1">Multi-pass membrane protein</topology>
    </subcellularLocation>
</comment>
<feature type="transmembrane region" description="Helical" evidence="8">
    <location>
        <begin position="83"/>
        <end position="101"/>
    </location>
</feature>
<evidence type="ECO:0000256" key="4">
    <source>
        <dbReference type="ARBA" id="ARBA00022679"/>
    </source>
</evidence>
<dbReference type="InterPro" id="IPR050297">
    <property type="entry name" value="LipidA_mod_glycosyltrf_83"/>
</dbReference>
<feature type="transmembrane region" description="Helical" evidence="8">
    <location>
        <begin position="249"/>
        <end position="272"/>
    </location>
</feature>
<feature type="transmembrane region" description="Helical" evidence="8">
    <location>
        <begin position="338"/>
        <end position="360"/>
    </location>
</feature>
<feature type="transmembrane region" description="Helical" evidence="8">
    <location>
        <begin position="7"/>
        <end position="25"/>
    </location>
</feature>
<feature type="transmembrane region" description="Helical" evidence="8">
    <location>
        <begin position="395"/>
        <end position="420"/>
    </location>
</feature>
<dbReference type="EC" id="2.4.2.43" evidence="10"/>
<evidence type="ECO:0000256" key="7">
    <source>
        <dbReference type="ARBA" id="ARBA00023136"/>
    </source>
</evidence>
<evidence type="ECO:0000256" key="2">
    <source>
        <dbReference type="ARBA" id="ARBA00022475"/>
    </source>
</evidence>
<name>A0ABZ3IFP7_9FIRM</name>
<evidence type="ECO:0000256" key="5">
    <source>
        <dbReference type="ARBA" id="ARBA00022692"/>
    </source>
</evidence>
<keyword evidence="3 10" id="KW-0328">Glycosyltransferase</keyword>